<evidence type="ECO:0008006" key="3">
    <source>
        <dbReference type="Google" id="ProtNLM"/>
    </source>
</evidence>
<organism evidence="1 2">
    <name type="scientific">Pseudomonas typographi</name>
    <dbReference type="NCBI Taxonomy" id="2715964"/>
    <lineage>
        <taxon>Bacteria</taxon>
        <taxon>Pseudomonadati</taxon>
        <taxon>Pseudomonadota</taxon>
        <taxon>Gammaproteobacteria</taxon>
        <taxon>Pseudomonadales</taxon>
        <taxon>Pseudomonadaceae</taxon>
        <taxon>Pseudomonas</taxon>
    </lineage>
</organism>
<proteinExistence type="predicted"/>
<reference evidence="1 2" key="1">
    <citation type="journal article" date="2020" name="Insects">
        <title>Bacteria Belonging to Pseudomonas typographi sp. nov. from the Bark Beetle Ips typographus Have Genomic Potential to Aid in the Host Ecology.</title>
        <authorList>
            <person name="Peral-Aranega E."/>
            <person name="Saati-Santamaria Z."/>
            <person name="Kolarik M."/>
            <person name="Rivas R."/>
            <person name="Garcia-Fraile P."/>
        </authorList>
    </citation>
    <scope>NUCLEOTIDE SEQUENCE [LARGE SCALE GENOMIC DNA]</scope>
    <source>
        <strain evidence="1 2">CA3A</strain>
    </source>
</reference>
<evidence type="ECO:0000313" key="1">
    <source>
        <dbReference type="EMBL" id="MBD1602540.1"/>
    </source>
</evidence>
<sequence>MTTPIHKSLIDEQIEEIEFAGKTKASAVRLAKRCGFTGQPARYSWVAPGI</sequence>
<evidence type="ECO:0000313" key="2">
    <source>
        <dbReference type="Proteomes" id="UP000805841"/>
    </source>
</evidence>
<protein>
    <recommendedName>
        <fullName evidence="3">Transposase</fullName>
    </recommendedName>
</protein>
<dbReference type="EMBL" id="JAAOCA010000139">
    <property type="protein sequence ID" value="MBD1602540.1"/>
    <property type="molecule type" value="Genomic_DNA"/>
</dbReference>
<comment type="caution">
    <text evidence="1">The sequence shown here is derived from an EMBL/GenBank/DDBJ whole genome shotgun (WGS) entry which is preliminary data.</text>
</comment>
<dbReference type="Proteomes" id="UP000805841">
    <property type="component" value="Unassembled WGS sequence"/>
</dbReference>
<gene>
    <name evidence="1" type="ORF">HAQ05_28150</name>
</gene>
<keyword evidence="2" id="KW-1185">Reference proteome</keyword>
<feature type="non-terminal residue" evidence="1">
    <location>
        <position position="50"/>
    </location>
</feature>
<accession>A0ABR7ZAF3</accession>
<name>A0ABR7ZAF3_9PSED</name>